<organism evidence="4 5">
    <name type="scientific">Marilutibacter aestuarii</name>
    <dbReference type="NCBI Taxonomy" id="1706195"/>
    <lineage>
        <taxon>Bacteria</taxon>
        <taxon>Pseudomonadati</taxon>
        <taxon>Pseudomonadota</taxon>
        <taxon>Gammaproteobacteria</taxon>
        <taxon>Lysobacterales</taxon>
        <taxon>Lysobacteraceae</taxon>
        <taxon>Marilutibacter</taxon>
    </lineage>
</organism>
<feature type="transmembrane region" description="Helical" evidence="3">
    <location>
        <begin position="220"/>
        <end position="238"/>
    </location>
</feature>
<keyword evidence="1" id="KW-0677">Repeat</keyword>
<dbReference type="InterPro" id="IPR052346">
    <property type="entry name" value="O-mannosyl-transferase_TMTC"/>
</dbReference>
<dbReference type="AlphaFoldDB" id="A0A508AL77"/>
<feature type="transmembrane region" description="Helical" evidence="3">
    <location>
        <begin position="353"/>
        <end position="370"/>
    </location>
</feature>
<protein>
    <recommendedName>
        <fullName evidence="6">Tetratricopeptide repeat protein</fullName>
    </recommendedName>
</protein>
<keyword evidence="2" id="KW-0802">TPR repeat</keyword>
<keyword evidence="5" id="KW-1185">Reference proteome</keyword>
<feature type="transmembrane region" description="Helical" evidence="3">
    <location>
        <begin position="191"/>
        <end position="208"/>
    </location>
</feature>
<dbReference type="OrthoDB" id="8566379at2"/>
<dbReference type="Proteomes" id="UP000318212">
    <property type="component" value="Unassembled WGS sequence"/>
</dbReference>
<feature type="transmembrane region" description="Helical" evidence="3">
    <location>
        <begin position="322"/>
        <end position="341"/>
    </location>
</feature>
<keyword evidence="3" id="KW-1133">Transmembrane helix</keyword>
<sequence>MALALFALTLLLFWPGLGGPFVFDDFPALVSNARVHAQDLAPATLWKSAFSFDPGGLGRPLAMLTFAINHALGGLDPWGYKLGGLIVHAFNALLVFVLVAQVLVCLGTRQSNSRWAAFAVSLAWAIHPLQVSTVLYVVQRMETLSLLFVLLALISYVHGRRRQIRGQAGWPWLLACLPLLLLGLSAKETAALFPAYTLALELTVLGFRAASPRTSRRWRWAYGISIMLAVVVFMAWVLPRYSSPDPYASRNFNTVERLMTQLRVLPLYLGQIVWPTPGQMPFYYDDVLPSRSLLEPVTTLCGAVFMTALLAAGWLLRARAPLAALGIMWFFAAHVITSNVIPLELVFEHRNYFALLGVLFVLTDIIQRLPVRDGPAIKYAGVVVLLVGLGVLTLLRSATWGDRLLLATDLAGNNPRSERAAHELGVTYYEMADGNTESPFYSFAINQFEREAAMPGSSILGDQALILMRASAGLPVPADAWLNVHRKLANNVITPATTHALFALLENRYKGVELDDQALSDAFVLMFDRVRLPPQSHAQAGDHALRYLGDAARAERLFRQAVASSTEDPAYVSRILDNLEKEGQPALVDAVRDEARRQGIPVPAAL</sequence>
<keyword evidence="3" id="KW-0812">Transmembrane</keyword>
<gene>
    <name evidence="4" type="ORF">FKV25_04235</name>
</gene>
<comment type="caution">
    <text evidence="4">The sequence shown here is derived from an EMBL/GenBank/DDBJ whole genome shotgun (WGS) entry which is preliminary data.</text>
</comment>
<feature type="transmembrane region" description="Helical" evidence="3">
    <location>
        <begin position="297"/>
        <end position="316"/>
    </location>
</feature>
<evidence type="ECO:0000256" key="3">
    <source>
        <dbReference type="SAM" id="Phobius"/>
    </source>
</evidence>
<evidence type="ECO:0000313" key="5">
    <source>
        <dbReference type="Proteomes" id="UP000318212"/>
    </source>
</evidence>
<evidence type="ECO:0000256" key="2">
    <source>
        <dbReference type="ARBA" id="ARBA00022803"/>
    </source>
</evidence>
<reference evidence="4 5" key="1">
    <citation type="submission" date="2019-06" db="EMBL/GenBank/DDBJ databases">
        <title>Lysobacter alkalisoli sp. nov. isolated from saline soil.</title>
        <authorList>
            <person name="Sun J.-Q."/>
            <person name="Xu L."/>
        </authorList>
    </citation>
    <scope>NUCLEOTIDE SEQUENCE [LARGE SCALE GENOMIC DNA]</scope>
    <source>
        <strain evidence="4 5">JCM 31130</strain>
    </source>
</reference>
<feature type="transmembrane region" description="Helical" evidence="3">
    <location>
        <begin position="376"/>
        <end position="395"/>
    </location>
</feature>
<name>A0A508AL77_9GAMM</name>
<evidence type="ECO:0000313" key="4">
    <source>
        <dbReference type="EMBL" id="TQD49663.1"/>
    </source>
</evidence>
<feature type="transmembrane region" description="Helical" evidence="3">
    <location>
        <begin position="168"/>
        <end position="185"/>
    </location>
</feature>
<proteinExistence type="predicted"/>
<dbReference type="EMBL" id="VICE01000041">
    <property type="protein sequence ID" value="TQD49663.1"/>
    <property type="molecule type" value="Genomic_DNA"/>
</dbReference>
<dbReference type="PANTHER" id="PTHR44227">
    <property type="match status" value="1"/>
</dbReference>
<feature type="transmembrane region" description="Helical" evidence="3">
    <location>
        <begin position="85"/>
        <end position="108"/>
    </location>
</feature>
<keyword evidence="3" id="KW-0472">Membrane</keyword>
<accession>A0A508AL77</accession>
<evidence type="ECO:0008006" key="6">
    <source>
        <dbReference type="Google" id="ProtNLM"/>
    </source>
</evidence>
<dbReference type="RefSeq" id="WP_141517553.1">
    <property type="nucleotide sequence ID" value="NZ_VICE01000041.1"/>
</dbReference>
<dbReference type="PANTHER" id="PTHR44227:SF3">
    <property type="entry name" value="PROTEIN O-MANNOSYL-TRANSFERASE TMTC4"/>
    <property type="match status" value="1"/>
</dbReference>
<feature type="transmembrane region" description="Helical" evidence="3">
    <location>
        <begin position="143"/>
        <end position="159"/>
    </location>
</feature>
<feature type="transmembrane region" description="Helical" evidence="3">
    <location>
        <begin position="115"/>
        <end position="137"/>
    </location>
</feature>
<evidence type="ECO:0000256" key="1">
    <source>
        <dbReference type="ARBA" id="ARBA00022737"/>
    </source>
</evidence>